<dbReference type="InterPro" id="IPR041679">
    <property type="entry name" value="DNA2/NAM7-like_C"/>
</dbReference>
<dbReference type="EMBL" id="CP001338">
    <property type="protein sequence ID" value="ACL16830.1"/>
    <property type="molecule type" value="Genomic_DNA"/>
</dbReference>
<dbReference type="GO" id="GO:0043139">
    <property type="term" value="F:5'-3' DNA helicase activity"/>
    <property type="evidence" value="ECO:0007669"/>
    <property type="project" value="TreeGrafter"/>
</dbReference>
<dbReference type="GO" id="GO:0016787">
    <property type="term" value="F:hydrolase activity"/>
    <property type="evidence" value="ECO:0007669"/>
    <property type="project" value="UniProtKB-KW"/>
</dbReference>
<sequence length="1271" mass="143141">MTRYNLSPSMLSRYFFFECPRYLRYHATPKAERMINKLPAGKVNTAPAAKALLDAGFSWEEEVVRKLEGQVQIASGSGALHERVLEWQETLDGLSTLSPGHHLYQPTLQPPPDFLSQYGVSSDLCRFGISRPDLIRCTTVHGKRRLQIIDVKASEFLKGSHRIQVTLYARMLQEVLKANDLPLAADQVQAGIWLYNQPEPVWFDLIPSQRILEDFFSHKLNEILTASPKDLGWHLYYRCEWCEFYEYCRKEAEEKQSVSLLPFLSVAGRAYLREARWEKNGSVDSLGDLTTCLERDDAPVIFNGCGSLMNRRERYAHALQALDRHEVVRHGGYSVGFPRYESVRIVLTLQESPVDGFIYAAGVRRFGGSDGPFGTPFGRTVFVARSSEECATVRTKFIDHLYGLLEIVDGYNRDHLEWNEQFSLQTYVFDTYEQRLFIKLLYEAVKDPDLAPKVLTLLFHFQDTTLAEADEHPGKEVPFPLIVLTGVIRRLAALPIPIFYRLPEVQEVLPASHYPQTLNPSRRFWFDLSNTLRSDVILSVWNGQNVEAGVEAIQEELGRRLDAASSVVTGIREALGDSLVAWAPKFFLPAPMDFVHPLLSRLAFIVRYESFIAALEVREKRSLPASERLELGISVPVVSLGDDRWKLEQPLDPYLFEAQGTIRLIVPPGDEGERAQLCYNDYERRKRRYTPKSSILRQATVEGTLPDLRTGLIKQVSLKVEQKKEMEPFQKGDPAVLYPVFMDYNVDTILSRLSECDLDDTDLIRLIEEPLTVATPLAEDPGFVEAARGYANSHHLTSSQRAAFDQILKNRLTLVWGPPGTGKTTFLAAAILSLVQARQEQRRGIRILVTAFTHSAVENLLSKVQSQVHDLPVGKGVRVVKIDRDETYRRNGPASTTNDAIKAGLFSDDPSLVLGGTVYGIYKASKYLAPFDLLIVDEASQLRFGELSLALAALRPGGRLVFAGDDQQLPPIIKGEYPEPEDGLPGLHESIFRYLRLRDDHDQPRYTAELLENWRMNSTLSRFPAAALYGDGYVPATPVLAEQRLSLKPAGRPGSSLDAMLAWILDPAYPLVLAVLEDVQATVENQVEAGIVAALVVQLRERLLAPESDRGYPLTMEGDRQFFEEGLFIVSPHHAQIEAIRKAVNGLWIWHSPPFVDTVDKMQGREADAVIVSYGVSDPETAQQEATFIYSLNRLNVSVTRAKKKCITFLPRPLLTPSYELLQHEEGLKGLGHMLNLQAFCSENGETRTFSFVAEETGEQVRLTVLRTRVD</sequence>
<keyword evidence="7" id="KW-1185">Reference proteome</keyword>
<keyword evidence="2" id="KW-0378">Hydrolase</keyword>
<dbReference type="GeneID" id="7271061"/>
<keyword evidence="4" id="KW-0067">ATP-binding</keyword>
<keyword evidence="3" id="KW-0347">Helicase</keyword>
<dbReference type="PANTHER" id="PTHR43788">
    <property type="entry name" value="DNA2/NAM7 HELICASE FAMILY MEMBER"/>
    <property type="match status" value="1"/>
</dbReference>
<dbReference type="RefSeq" id="WP_012618149.1">
    <property type="nucleotide sequence ID" value="NC_011832.1"/>
</dbReference>
<dbReference type="OrthoDB" id="45637at2157"/>
<dbReference type="InterPro" id="IPR003593">
    <property type="entry name" value="AAA+_ATPase"/>
</dbReference>
<dbReference type="InterPro" id="IPR027417">
    <property type="entry name" value="P-loop_NTPase"/>
</dbReference>
<feature type="domain" description="Helicase ATP-binding" evidence="5">
    <location>
        <begin position="804"/>
        <end position="973"/>
    </location>
</feature>
<dbReference type="SMART" id="SM00487">
    <property type="entry name" value="DEXDc"/>
    <property type="match status" value="1"/>
</dbReference>
<dbReference type="Pfam" id="PF13087">
    <property type="entry name" value="AAA_12"/>
    <property type="match status" value="1"/>
</dbReference>
<dbReference type="PROSITE" id="PS51192">
    <property type="entry name" value="HELICASE_ATP_BIND_1"/>
    <property type="match status" value="1"/>
</dbReference>
<dbReference type="InterPro" id="IPR011604">
    <property type="entry name" value="PDDEXK-like_dom_sf"/>
</dbReference>
<evidence type="ECO:0000259" key="5">
    <source>
        <dbReference type="PROSITE" id="PS51192"/>
    </source>
</evidence>
<evidence type="ECO:0000256" key="3">
    <source>
        <dbReference type="ARBA" id="ARBA00022806"/>
    </source>
</evidence>
<evidence type="ECO:0000256" key="1">
    <source>
        <dbReference type="ARBA" id="ARBA00022741"/>
    </source>
</evidence>
<dbReference type="KEGG" id="mpl:Mpal_1516"/>
<dbReference type="STRING" id="521011.Mpal_1516"/>
<dbReference type="InterPro" id="IPR047187">
    <property type="entry name" value="SF1_C_Upf1"/>
</dbReference>
<dbReference type="InterPro" id="IPR050534">
    <property type="entry name" value="Coronavir_polyprotein_1ab"/>
</dbReference>
<dbReference type="HOGENOM" id="CLU_004861_1_0_2"/>
<accession>B8GIL7</accession>
<dbReference type="CDD" id="cd18808">
    <property type="entry name" value="SF1_C_Upf1"/>
    <property type="match status" value="1"/>
</dbReference>
<gene>
    <name evidence="6" type="ordered locus">Mpal_1516</name>
</gene>
<dbReference type="InterPro" id="IPR014001">
    <property type="entry name" value="Helicase_ATP-bd"/>
</dbReference>
<proteinExistence type="predicted"/>
<dbReference type="AlphaFoldDB" id="B8GIL7"/>
<name>B8GIL7_METPE</name>
<dbReference type="GO" id="GO:0005524">
    <property type="term" value="F:ATP binding"/>
    <property type="evidence" value="ECO:0007669"/>
    <property type="project" value="UniProtKB-KW"/>
</dbReference>
<evidence type="ECO:0000313" key="7">
    <source>
        <dbReference type="Proteomes" id="UP000002457"/>
    </source>
</evidence>
<protein>
    <submittedName>
        <fullName evidence="6">AAA ATPase</fullName>
    </submittedName>
</protein>
<dbReference type="PANTHER" id="PTHR43788:SF8">
    <property type="entry name" value="DNA-BINDING PROTEIN SMUBP-2"/>
    <property type="match status" value="1"/>
</dbReference>
<evidence type="ECO:0000256" key="2">
    <source>
        <dbReference type="ARBA" id="ARBA00022801"/>
    </source>
</evidence>
<dbReference type="Gene3D" id="3.40.50.300">
    <property type="entry name" value="P-loop containing nucleotide triphosphate hydrolases"/>
    <property type="match status" value="2"/>
</dbReference>
<dbReference type="Pfam" id="PF13245">
    <property type="entry name" value="AAA_19"/>
    <property type="match status" value="1"/>
</dbReference>
<dbReference type="eggNOG" id="arCOG00806">
    <property type="taxonomic scope" value="Archaea"/>
</dbReference>
<dbReference type="SMART" id="SM00382">
    <property type="entry name" value="AAA"/>
    <property type="match status" value="1"/>
</dbReference>
<dbReference type="Proteomes" id="UP000002457">
    <property type="component" value="Chromosome"/>
</dbReference>
<reference evidence="6 7" key="1">
    <citation type="journal article" date="2015" name="Genome Announc.">
        <title>Complete Genome Sequence of Methanosphaerula palustris E1-9CT, a Hydrogenotrophic Methanogen Isolated from a Minerotrophic Fen Peatland.</title>
        <authorList>
            <person name="Cadillo-Quiroz H."/>
            <person name="Browne P."/>
            <person name="Kyrpides N."/>
            <person name="Woyke T."/>
            <person name="Goodwin L."/>
            <person name="Detter C."/>
            <person name="Yavitt J.B."/>
            <person name="Zinder S.H."/>
        </authorList>
    </citation>
    <scope>NUCLEOTIDE SEQUENCE [LARGE SCALE GENOMIC DNA]</scope>
    <source>
        <strain evidence="7">ATCC BAA-1556 / DSM 19958 / E1-9c</strain>
    </source>
</reference>
<evidence type="ECO:0000313" key="6">
    <source>
        <dbReference type="EMBL" id="ACL16830.1"/>
    </source>
</evidence>
<keyword evidence="1" id="KW-0547">Nucleotide-binding</keyword>
<evidence type="ECO:0000256" key="4">
    <source>
        <dbReference type="ARBA" id="ARBA00022840"/>
    </source>
</evidence>
<organism evidence="6 7">
    <name type="scientific">Methanosphaerula palustris (strain ATCC BAA-1556 / DSM 19958 / E1-9c)</name>
    <dbReference type="NCBI Taxonomy" id="521011"/>
    <lineage>
        <taxon>Archaea</taxon>
        <taxon>Methanobacteriati</taxon>
        <taxon>Methanobacteriota</taxon>
        <taxon>Stenosarchaea group</taxon>
        <taxon>Methanomicrobia</taxon>
        <taxon>Methanomicrobiales</taxon>
        <taxon>Methanoregulaceae</taxon>
        <taxon>Methanosphaerula</taxon>
    </lineage>
</organism>
<dbReference type="Gene3D" id="3.90.320.10">
    <property type="match status" value="1"/>
</dbReference>
<dbReference type="SUPFAM" id="SSF52540">
    <property type="entry name" value="P-loop containing nucleoside triphosphate hydrolases"/>
    <property type="match status" value="1"/>
</dbReference>